<evidence type="ECO:0000259" key="5">
    <source>
        <dbReference type="Pfam" id="PF00056"/>
    </source>
</evidence>
<dbReference type="EC" id="1.1.1.37" evidence="1"/>
<evidence type="ECO:0000256" key="3">
    <source>
        <dbReference type="ARBA" id="ARBA00023002"/>
    </source>
</evidence>
<dbReference type="PANTHER" id="PTHR11540">
    <property type="entry name" value="MALATE AND LACTATE DEHYDROGENASE"/>
    <property type="match status" value="1"/>
</dbReference>
<name>A0A9N7NGX3_STRHE</name>
<proteinExistence type="predicted"/>
<dbReference type="AlphaFoldDB" id="A0A9N7NGX3"/>
<keyword evidence="2" id="KW-0816">Tricarboxylic acid cycle</keyword>
<keyword evidence="7" id="KW-1185">Reference proteome</keyword>
<dbReference type="SUPFAM" id="SSF51735">
    <property type="entry name" value="NAD(P)-binding Rossmann-fold domains"/>
    <property type="match status" value="1"/>
</dbReference>
<keyword evidence="4" id="KW-0520">NAD</keyword>
<evidence type="ECO:0000256" key="4">
    <source>
        <dbReference type="ARBA" id="ARBA00023027"/>
    </source>
</evidence>
<sequence length="110" mass="11816">MRATMLRSVLRRSTASSAESGRDLSLASEPELKVAVLGARGGIRQPLSFFMKLNPLLSNLALYDIAGTPSVAADVTYINTRSEEDGELLLGLKEEWGDDVHNAITTAVTP</sequence>
<comment type="caution">
    <text evidence="6">The sequence shown here is derived from an EMBL/GenBank/DDBJ whole genome shotgun (WGS) entry which is preliminary data.</text>
</comment>
<protein>
    <recommendedName>
        <fullName evidence="1">malate dehydrogenase</fullName>
        <ecNumber evidence="1">1.1.1.37</ecNumber>
    </recommendedName>
</protein>
<feature type="domain" description="Lactate/malate dehydrogenase N-terminal" evidence="5">
    <location>
        <begin position="33"/>
        <end position="90"/>
    </location>
</feature>
<evidence type="ECO:0000256" key="1">
    <source>
        <dbReference type="ARBA" id="ARBA00012995"/>
    </source>
</evidence>
<dbReference type="Gene3D" id="3.40.50.720">
    <property type="entry name" value="NAD(P)-binding Rossmann-like Domain"/>
    <property type="match status" value="1"/>
</dbReference>
<dbReference type="EMBL" id="CACSLK010027843">
    <property type="protein sequence ID" value="CAA0834136.1"/>
    <property type="molecule type" value="Genomic_DNA"/>
</dbReference>
<organism evidence="6 7">
    <name type="scientific">Striga hermonthica</name>
    <name type="common">Purple witchweed</name>
    <name type="synonym">Buchnera hermonthica</name>
    <dbReference type="NCBI Taxonomy" id="68872"/>
    <lineage>
        <taxon>Eukaryota</taxon>
        <taxon>Viridiplantae</taxon>
        <taxon>Streptophyta</taxon>
        <taxon>Embryophyta</taxon>
        <taxon>Tracheophyta</taxon>
        <taxon>Spermatophyta</taxon>
        <taxon>Magnoliopsida</taxon>
        <taxon>eudicotyledons</taxon>
        <taxon>Gunneridae</taxon>
        <taxon>Pentapetalae</taxon>
        <taxon>asterids</taxon>
        <taxon>lamiids</taxon>
        <taxon>Lamiales</taxon>
        <taxon>Orobanchaceae</taxon>
        <taxon>Buchnereae</taxon>
        <taxon>Striga</taxon>
    </lineage>
</organism>
<dbReference type="GO" id="GO:0030060">
    <property type="term" value="F:L-malate dehydrogenase (NAD+) activity"/>
    <property type="evidence" value="ECO:0007669"/>
    <property type="project" value="UniProtKB-EC"/>
</dbReference>
<dbReference type="Pfam" id="PF00056">
    <property type="entry name" value="Ldh_1_N"/>
    <property type="match status" value="1"/>
</dbReference>
<reference evidence="6" key="1">
    <citation type="submission" date="2019-12" db="EMBL/GenBank/DDBJ databases">
        <authorList>
            <person name="Scholes J."/>
        </authorList>
    </citation>
    <scope>NUCLEOTIDE SEQUENCE</scope>
</reference>
<dbReference type="InterPro" id="IPR036291">
    <property type="entry name" value="NAD(P)-bd_dom_sf"/>
</dbReference>
<evidence type="ECO:0000313" key="7">
    <source>
        <dbReference type="Proteomes" id="UP001153555"/>
    </source>
</evidence>
<evidence type="ECO:0000256" key="2">
    <source>
        <dbReference type="ARBA" id="ARBA00022532"/>
    </source>
</evidence>
<dbReference type="PANTHER" id="PTHR11540:SF47">
    <property type="entry name" value="MALATE DEHYDROGENASE"/>
    <property type="match status" value="1"/>
</dbReference>
<dbReference type="InterPro" id="IPR001236">
    <property type="entry name" value="Lactate/malate_DH_N"/>
</dbReference>
<dbReference type="Proteomes" id="UP001153555">
    <property type="component" value="Unassembled WGS sequence"/>
</dbReference>
<dbReference type="OrthoDB" id="4069699at2759"/>
<accession>A0A9N7NGX3</accession>
<dbReference type="GO" id="GO:0006099">
    <property type="term" value="P:tricarboxylic acid cycle"/>
    <property type="evidence" value="ECO:0007669"/>
    <property type="project" value="UniProtKB-KW"/>
</dbReference>
<keyword evidence="3" id="KW-0560">Oxidoreductase</keyword>
<evidence type="ECO:0000313" key="6">
    <source>
        <dbReference type="EMBL" id="CAA0834136.1"/>
    </source>
</evidence>
<dbReference type="GO" id="GO:0005739">
    <property type="term" value="C:mitochondrion"/>
    <property type="evidence" value="ECO:0007669"/>
    <property type="project" value="TreeGrafter"/>
</dbReference>
<gene>
    <name evidence="6" type="ORF">SHERM_29377</name>
</gene>